<protein>
    <recommendedName>
        <fullName evidence="3">DUF2452 domain-containing protein</fullName>
    </recommendedName>
</protein>
<dbReference type="Proteomes" id="UP001162162">
    <property type="component" value="Unassembled WGS sequence"/>
</dbReference>
<evidence type="ECO:0000313" key="1">
    <source>
        <dbReference type="EMBL" id="KAJ8960786.1"/>
    </source>
</evidence>
<comment type="caution">
    <text evidence="1">The sequence shown here is derived from an EMBL/GenBank/DDBJ whole genome shotgun (WGS) entry which is preliminary data.</text>
</comment>
<dbReference type="InterPro" id="IPR019534">
    <property type="entry name" value="DUF2452"/>
</dbReference>
<evidence type="ECO:0000313" key="2">
    <source>
        <dbReference type="Proteomes" id="UP001162162"/>
    </source>
</evidence>
<reference evidence="1" key="1">
    <citation type="journal article" date="2023" name="Insect Mol. Biol.">
        <title>Genome sequencing provides insights into the evolution of gene families encoding plant cell wall-degrading enzymes in longhorned beetles.</title>
        <authorList>
            <person name="Shin N.R."/>
            <person name="Okamura Y."/>
            <person name="Kirsch R."/>
            <person name="Pauchet Y."/>
        </authorList>
    </citation>
    <scope>NUCLEOTIDE SEQUENCE</scope>
    <source>
        <strain evidence="1">AMC_N1</strain>
    </source>
</reference>
<dbReference type="Pfam" id="PF10504">
    <property type="entry name" value="DUF2452"/>
    <property type="match status" value="1"/>
</dbReference>
<dbReference type="PANTHER" id="PTHR14553:SF1">
    <property type="entry name" value="SIMILAR TO CHROMOSOME 1 OPEN READING FRAME 50"/>
    <property type="match status" value="1"/>
</dbReference>
<evidence type="ECO:0008006" key="3">
    <source>
        <dbReference type="Google" id="ProtNLM"/>
    </source>
</evidence>
<dbReference type="EMBL" id="JAPWTK010000007">
    <property type="protein sequence ID" value="KAJ8960786.1"/>
    <property type="molecule type" value="Genomic_DNA"/>
</dbReference>
<sequence length="182" mass="20650">MKRSFEKDHESESTSKVTLVEREANPCGIALVNPSRVDKKTHVELMELEESLQLADTFVHANAMNKLDVIGRQMKHLQGLVSDVIQETKLHNELNHAACNFVKKPGHVYHLYERPSGQKYFSMLSPEEWLNAPHRFLGSYRLEVDQSWTPAGEEGTRFEGISFLRNMIAGSSGGRSILSRQN</sequence>
<proteinExistence type="predicted"/>
<keyword evidence="2" id="KW-1185">Reference proteome</keyword>
<name>A0AAV8Z9F6_9CUCU</name>
<dbReference type="PANTHER" id="PTHR14553">
    <property type="entry name" value="UNCHARACTERIZED PROTEIN C1ORF50"/>
    <property type="match status" value="1"/>
</dbReference>
<accession>A0AAV8Z9F6</accession>
<gene>
    <name evidence="1" type="ORF">NQ318_020080</name>
</gene>
<organism evidence="1 2">
    <name type="scientific">Aromia moschata</name>
    <dbReference type="NCBI Taxonomy" id="1265417"/>
    <lineage>
        <taxon>Eukaryota</taxon>
        <taxon>Metazoa</taxon>
        <taxon>Ecdysozoa</taxon>
        <taxon>Arthropoda</taxon>
        <taxon>Hexapoda</taxon>
        <taxon>Insecta</taxon>
        <taxon>Pterygota</taxon>
        <taxon>Neoptera</taxon>
        <taxon>Endopterygota</taxon>
        <taxon>Coleoptera</taxon>
        <taxon>Polyphaga</taxon>
        <taxon>Cucujiformia</taxon>
        <taxon>Chrysomeloidea</taxon>
        <taxon>Cerambycidae</taxon>
        <taxon>Cerambycinae</taxon>
        <taxon>Callichromatini</taxon>
        <taxon>Aromia</taxon>
    </lineage>
</organism>
<dbReference type="AlphaFoldDB" id="A0AAV8Z9F6"/>